<evidence type="ECO:0000313" key="8">
    <source>
        <dbReference type="EMBL" id="PVU99069.1"/>
    </source>
</evidence>
<feature type="domain" description="MADS-box" evidence="7">
    <location>
        <begin position="100"/>
        <end position="160"/>
    </location>
</feature>
<gene>
    <name evidence="8" type="ORF">BB559_001020</name>
</gene>
<evidence type="ECO:0000256" key="3">
    <source>
        <dbReference type="ARBA" id="ARBA00023125"/>
    </source>
</evidence>
<protein>
    <recommendedName>
        <fullName evidence="7">MADS-box domain-containing protein</fullName>
    </recommendedName>
</protein>
<feature type="compositionally biased region" description="Polar residues" evidence="6">
    <location>
        <begin position="250"/>
        <end position="265"/>
    </location>
</feature>
<dbReference type="FunFam" id="3.40.1810.10:FF:000002">
    <property type="entry name" value="Serum response factor b"/>
    <property type="match status" value="1"/>
</dbReference>
<dbReference type="SMART" id="SM00432">
    <property type="entry name" value="MADS"/>
    <property type="match status" value="1"/>
</dbReference>
<reference evidence="8 9" key="1">
    <citation type="journal article" date="2018" name="MBio">
        <title>Comparative Genomics Reveals the Core Gene Toolbox for the Fungus-Insect Symbiosis.</title>
        <authorList>
            <person name="Wang Y."/>
            <person name="Stata M."/>
            <person name="Wang W."/>
            <person name="Stajich J.E."/>
            <person name="White M.M."/>
            <person name="Moncalvo J.M."/>
        </authorList>
    </citation>
    <scope>NUCLEOTIDE SEQUENCE [LARGE SCALE GENOMIC DNA]</scope>
    <source>
        <strain evidence="8 9">AUS-77-4</strain>
    </source>
</reference>
<evidence type="ECO:0000256" key="6">
    <source>
        <dbReference type="SAM" id="MobiDB-lite"/>
    </source>
</evidence>
<dbReference type="EMBL" id="MBFT01000053">
    <property type="protein sequence ID" value="PVU99069.1"/>
    <property type="molecule type" value="Genomic_DNA"/>
</dbReference>
<feature type="compositionally biased region" description="Low complexity" evidence="6">
    <location>
        <begin position="283"/>
        <end position="294"/>
    </location>
</feature>
<keyword evidence="4" id="KW-0804">Transcription</keyword>
<feature type="compositionally biased region" description="Polar residues" evidence="6">
    <location>
        <begin position="17"/>
        <end position="30"/>
    </location>
</feature>
<dbReference type="SUPFAM" id="SSF55455">
    <property type="entry name" value="SRF-like"/>
    <property type="match status" value="1"/>
</dbReference>
<feature type="compositionally biased region" description="Low complexity" evidence="6">
    <location>
        <begin position="336"/>
        <end position="357"/>
    </location>
</feature>
<dbReference type="CDD" id="cd00266">
    <property type="entry name" value="MADS_SRF_like"/>
    <property type="match status" value="1"/>
</dbReference>
<dbReference type="PROSITE" id="PS50066">
    <property type="entry name" value="MADS_BOX_2"/>
    <property type="match status" value="1"/>
</dbReference>
<evidence type="ECO:0000259" key="7">
    <source>
        <dbReference type="PROSITE" id="PS50066"/>
    </source>
</evidence>
<dbReference type="GO" id="GO:0046983">
    <property type="term" value="F:protein dimerization activity"/>
    <property type="evidence" value="ECO:0007669"/>
    <property type="project" value="InterPro"/>
</dbReference>
<dbReference type="InterPro" id="IPR036879">
    <property type="entry name" value="TF_MADSbox_sf"/>
</dbReference>
<evidence type="ECO:0000256" key="2">
    <source>
        <dbReference type="ARBA" id="ARBA00023015"/>
    </source>
</evidence>
<keyword evidence="9" id="KW-1185">Reference proteome</keyword>
<dbReference type="OrthoDB" id="2284405at2759"/>
<comment type="subcellular location">
    <subcellularLocation>
        <location evidence="1">Nucleus</location>
    </subcellularLocation>
</comment>
<feature type="region of interest" description="Disordered" evidence="6">
    <location>
        <begin position="44"/>
        <end position="103"/>
    </location>
</feature>
<sequence>MNNFPPQRKMPSDGIQHMNSVIPNDSLQQNQPVNMIQNGRYMGQMPHQDSILSPPVQGPSPTSEKRSRKHESDDINVNDDSGSEIASKEDMSATPSDKKTRRRKIKIEFIKDKGRRHITFSKRKAGIMKKAFELSTLTGTQVLLLVVSETGLVYTYTTSKLQPIVTKPEGKSLIQTCLNIPDITDNIQSNVAEPNAVYNNASTGAINNSSGPYVNSSRQHSISAYPDNIPSVDQSPFDDDGRKVSVHPNPINQPLPSSNVASDQYFSPYYGGNQPLHSIQSRNGNGPSNSSNSGVYNQTQPFQHQLAQHNGLSNYVGHTQPQHNSYNLQSNGHHASQPQNSSQGQSQNNTNTPSNTQQTLLTANSQHGINFQDIVANPVIPSISGFPSQQNPTGHNQHQLQQQNQPQFIPQSQLYNTGYWSTTIPTHGVSAGTQSSNRQNYSGSLEKL</sequence>
<name>A0A2T9Z3C7_9FUNG</name>
<evidence type="ECO:0000256" key="5">
    <source>
        <dbReference type="ARBA" id="ARBA00023242"/>
    </source>
</evidence>
<comment type="caution">
    <text evidence="8">The sequence shown here is derived from an EMBL/GenBank/DDBJ whole genome shotgun (WGS) entry which is preliminary data.</text>
</comment>
<feature type="compositionally biased region" description="Polar residues" evidence="6">
    <location>
        <begin position="204"/>
        <end position="222"/>
    </location>
</feature>
<dbReference type="STRING" id="61424.A0A2T9Z3C7"/>
<dbReference type="PRINTS" id="PR00404">
    <property type="entry name" value="MADSDOMAIN"/>
</dbReference>
<dbReference type="InterPro" id="IPR050142">
    <property type="entry name" value="MADS-box/MEF2_TF"/>
</dbReference>
<dbReference type="PROSITE" id="PS00350">
    <property type="entry name" value="MADS_BOX_1"/>
    <property type="match status" value="1"/>
</dbReference>
<feature type="region of interest" description="Disordered" evidence="6">
    <location>
        <begin position="380"/>
        <end position="404"/>
    </location>
</feature>
<keyword evidence="2" id="KW-0805">Transcription regulation</keyword>
<dbReference type="GO" id="GO:0000987">
    <property type="term" value="F:cis-regulatory region sequence-specific DNA binding"/>
    <property type="evidence" value="ECO:0007669"/>
    <property type="project" value="InterPro"/>
</dbReference>
<feature type="region of interest" description="Disordered" evidence="6">
    <location>
        <begin position="1"/>
        <end position="30"/>
    </location>
</feature>
<feature type="compositionally biased region" description="Polar residues" evidence="6">
    <location>
        <begin position="385"/>
        <end position="394"/>
    </location>
</feature>
<dbReference type="Proteomes" id="UP000245699">
    <property type="component" value="Unassembled WGS sequence"/>
</dbReference>
<feature type="region of interest" description="Disordered" evidence="6">
    <location>
        <begin position="313"/>
        <end position="357"/>
    </location>
</feature>
<dbReference type="AlphaFoldDB" id="A0A2T9Z3C7"/>
<feature type="compositionally biased region" description="Low complexity" evidence="6">
    <location>
        <begin position="395"/>
        <end position="404"/>
    </location>
</feature>
<keyword evidence="5" id="KW-0539">Nucleus</keyword>
<evidence type="ECO:0000256" key="4">
    <source>
        <dbReference type="ARBA" id="ARBA00023163"/>
    </source>
</evidence>
<evidence type="ECO:0000256" key="1">
    <source>
        <dbReference type="ARBA" id="ARBA00004123"/>
    </source>
</evidence>
<dbReference type="Gene3D" id="3.40.1810.10">
    <property type="entry name" value="Transcription factor, MADS-box"/>
    <property type="match status" value="1"/>
</dbReference>
<dbReference type="PANTHER" id="PTHR48019">
    <property type="entry name" value="SERUM RESPONSE FACTOR HOMOLOG"/>
    <property type="match status" value="1"/>
</dbReference>
<proteinExistence type="predicted"/>
<keyword evidence="3" id="KW-0238">DNA-binding</keyword>
<dbReference type="GO" id="GO:0045944">
    <property type="term" value="P:positive regulation of transcription by RNA polymerase II"/>
    <property type="evidence" value="ECO:0007669"/>
    <property type="project" value="InterPro"/>
</dbReference>
<accession>A0A2T9Z3C7</accession>
<dbReference type="Pfam" id="PF00319">
    <property type="entry name" value="SRF-TF"/>
    <property type="match status" value="1"/>
</dbReference>
<feature type="region of interest" description="Disordered" evidence="6">
    <location>
        <begin position="204"/>
        <end position="297"/>
    </location>
</feature>
<feature type="compositionally biased region" description="Polar residues" evidence="6">
    <location>
        <begin position="313"/>
        <end position="334"/>
    </location>
</feature>
<dbReference type="InterPro" id="IPR002100">
    <property type="entry name" value="TF_MADSbox"/>
</dbReference>
<evidence type="ECO:0000313" key="9">
    <source>
        <dbReference type="Proteomes" id="UP000245699"/>
    </source>
</evidence>
<organism evidence="8 9">
    <name type="scientific">Furculomyces boomerangus</name>
    <dbReference type="NCBI Taxonomy" id="61424"/>
    <lineage>
        <taxon>Eukaryota</taxon>
        <taxon>Fungi</taxon>
        <taxon>Fungi incertae sedis</taxon>
        <taxon>Zoopagomycota</taxon>
        <taxon>Kickxellomycotina</taxon>
        <taxon>Harpellomycetes</taxon>
        <taxon>Harpellales</taxon>
        <taxon>Harpellaceae</taxon>
        <taxon>Furculomyces</taxon>
    </lineage>
</organism>
<dbReference type="InterPro" id="IPR033897">
    <property type="entry name" value="SRF-like_MADS-box"/>
</dbReference>
<dbReference type="GO" id="GO:0000981">
    <property type="term" value="F:DNA-binding transcription factor activity, RNA polymerase II-specific"/>
    <property type="evidence" value="ECO:0007669"/>
    <property type="project" value="InterPro"/>
</dbReference>
<feature type="region of interest" description="Disordered" evidence="6">
    <location>
        <begin position="427"/>
        <end position="448"/>
    </location>
</feature>
<dbReference type="GO" id="GO:0005634">
    <property type="term" value="C:nucleus"/>
    <property type="evidence" value="ECO:0007669"/>
    <property type="project" value="UniProtKB-SubCell"/>
</dbReference>